<dbReference type="InterPro" id="IPR036250">
    <property type="entry name" value="AcylCo_DH-like_C"/>
</dbReference>
<dbReference type="Gene3D" id="1.10.540.10">
    <property type="entry name" value="Acyl-CoA dehydrogenase/oxidase, N-terminal domain"/>
    <property type="match status" value="1"/>
</dbReference>
<keyword evidence="9" id="KW-1185">Reference proteome</keyword>
<dbReference type="InterPro" id="IPR009100">
    <property type="entry name" value="AcylCoA_DH/oxidase_NM_dom_sf"/>
</dbReference>
<name>A0ABP8RHY3_9PSEU</name>
<evidence type="ECO:0000256" key="3">
    <source>
        <dbReference type="ARBA" id="ARBA00022630"/>
    </source>
</evidence>
<dbReference type="InterPro" id="IPR037069">
    <property type="entry name" value="AcylCoA_DH/ox_N_sf"/>
</dbReference>
<dbReference type="Gene3D" id="2.40.110.10">
    <property type="entry name" value="Butyryl-CoA Dehydrogenase, subunit A, domain 2"/>
    <property type="match status" value="1"/>
</dbReference>
<evidence type="ECO:0000259" key="7">
    <source>
        <dbReference type="Pfam" id="PF02771"/>
    </source>
</evidence>
<evidence type="ECO:0000256" key="2">
    <source>
        <dbReference type="ARBA" id="ARBA00009347"/>
    </source>
</evidence>
<evidence type="ECO:0000256" key="5">
    <source>
        <dbReference type="ARBA" id="ARBA00023002"/>
    </source>
</evidence>
<protein>
    <submittedName>
        <fullName evidence="8">Acyl-CoA dehydrogenase family protein</fullName>
    </submittedName>
</protein>
<reference evidence="9" key="1">
    <citation type="journal article" date="2019" name="Int. J. Syst. Evol. Microbiol.">
        <title>The Global Catalogue of Microorganisms (GCM) 10K type strain sequencing project: providing services to taxonomists for standard genome sequencing and annotation.</title>
        <authorList>
            <consortium name="The Broad Institute Genomics Platform"/>
            <consortium name="The Broad Institute Genome Sequencing Center for Infectious Disease"/>
            <person name="Wu L."/>
            <person name="Ma J."/>
        </authorList>
    </citation>
    <scope>NUCLEOTIDE SEQUENCE [LARGE SCALE GENOMIC DNA]</scope>
    <source>
        <strain evidence="9">JCM 17906</strain>
    </source>
</reference>
<evidence type="ECO:0000313" key="9">
    <source>
        <dbReference type="Proteomes" id="UP001501598"/>
    </source>
</evidence>
<dbReference type="SUPFAM" id="SSF56645">
    <property type="entry name" value="Acyl-CoA dehydrogenase NM domain-like"/>
    <property type="match status" value="1"/>
</dbReference>
<gene>
    <name evidence="8" type="ORF">GCM10023175_08810</name>
</gene>
<keyword evidence="5" id="KW-0560">Oxidoreductase</keyword>
<comment type="caution">
    <text evidence="8">The sequence shown here is derived from an EMBL/GenBank/DDBJ whole genome shotgun (WGS) entry which is preliminary data.</text>
</comment>
<evidence type="ECO:0000256" key="4">
    <source>
        <dbReference type="ARBA" id="ARBA00022827"/>
    </source>
</evidence>
<evidence type="ECO:0000256" key="1">
    <source>
        <dbReference type="ARBA" id="ARBA00001974"/>
    </source>
</evidence>
<dbReference type="EMBL" id="BAABGT010000013">
    <property type="protein sequence ID" value="GAA4538605.1"/>
    <property type="molecule type" value="Genomic_DNA"/>
</dbReference>
<dbReference type="SUPFAM" id="SSF47203">
    <property type="entry name" value="Acyl-CoA dehydrogenase C-terminal domain-like"/>
    <property type="match status" value="1"/>
</dbReference>
<dbReference type="InterPro" id="IPR009075">
    <property type="entry name" value="AcylCo_DH/oxidase_C"/>
</dbReference>
<sequence length="361" mass="37997">MTDTLERAALRDVTRSMLATLATEQLVREHMEADGFDRTLWAAMAEIGLQGLAVPEELGGSGVGWTEQSIVHEELGRTLACVPFLGTATMATAALLAATDEARTRWLPGIAAGDTIATVAPPAAGSGSWYGAPSGVEAVASGPSWRLSGRLHYVLDAPVADLLLVAGPVGLFAVERADIATVEPVTTSDRTRRVGHVTLRDAPATRIGGHEAVDAAHRAGVTLLAVEEVGGAAACLERSVEHARTRVQFGRPIGSFQAVQHHCANMLVRVESARSAARLAVRELDEHDVGGVSRLVAGSVCTEAYTFCASMNVQLHGGTGFTWEHSAHLHVKRSRSSAVLLGQPAEHRRALRASGKVLVGL</sequence>
<proteinExistence type="inferred from homology"/>
<dbReference type="Pfam" id="PF02771">
    <property type="entry name" value="Acyl-CoA_dh_N"/>
    <property type="match status" value="1"/>
</dbReference>
<accession>A0ABP8RHY3</accession>
<comment type="similarity">
    <text evidence="2">Belongs to the acyl-CoA dehydrogenase family.</text>
</comment>
<feature type="domain" description="Acyl-CoA dehydrogenase/oxidase N-terminal" evidence="7">
    <location>
        <begin position="6"/>
        <end position="114"/>
    </location>
</feature>
<dbReference type="Gene3D" id="1.20.140.10">
    <property type="entry name" value="Butyryl-CoA Dehydrogenase, subunit A, domain 3"/>
    <property type="match status" value="1"/>
</dbReference>
<organism evidence="8 9">
    <name type="scientific">Pseudonocardia xishanensis</name>
    <dbReference type="NCBI Taxonomy" id="630995"/>
    <lineage>
        <taxon>Bacteria</taxon>
        <taxon>Bacillati</taxon>
        <taxon>Actinomycetota</taxon>
        <taxon>Actinomycetes</taxon>
        <taxon>Pseudonocardiales</taxon>
        <taxon>Pseudonocardiaceae</taxon>
        <taxon>Pseudonocardia</taxon>
    </lineage>
</organism>
<dbReference type="InterPro" id="IPR046373">
    <property type="entry name" value="Acyl-CoA_Oxase/DH_mid-dom_sf"/>
</dbReference>
<comment type="cofactor">
    <cofactor evidence="1">
        <name>FAD</name>
        <dbReference type="ChEBI" id="CHEBI:57692"/>
    </cofactor>
</comment>
<dbReference type="Proteomes" id="UP001501598">
    <property type="component" value="Unassembled WGS sequence"/>
</dbReference>
<evidence type="ECO:0000259" key="6">
    <source>
        <dbReference type="Pfam" id="PF00441"/>
    </source>
</evidence>
<dbReference type="Pfam" id="PF00441">
    <property type="entry name" value="Acyl-CoA_dh_1"/>
    <property type="match status" value="1"/>
</dbReference>
<keyword evidence="3" id="KW-0285">Flavoprotein</keyword>
<feature type="domain" description="Acyl-CoA dehydrogenase/oxidase C-terminal" evidence="6">
    <location>
        <begin position="223"/>
        <end position="349"/>
    </location>
</feature>
<dbReference type="PANTHER" id="PTHR43884">
    <property type="entry name" value="ACYL-COA DEHYDROGENASE"/>
    <property type="match status" value="1"/>
</dbReference>
<evidence type="ECO:0000313" key="8">
    <source>
        <dbReference type="EMBL" id="GAA4538605.1"/>
    </source>
</evidence>
<keyword evidence="4" id="KW-0274">FAD</keyword>
<dbReference type="PANTHER" id="PTHR43884:SF20">
    <property type="entry name" value="ACYL-COA DEHYDROGENASE FADE28"/>
    <property type="match status" value="1"/>
</dbReference>
<dbReference type="RefSeq" id="WP_345412946.1">
    <property type="nucleotide sequence ID" value="NZ_BAABGT010000013.1"/>
</dbReference>
<dbReference type="InterPro" id="IPR013786">
    <property type="entry name" value="AcylCoA_DH/ox_N"/>
</dbReference>